<evidence type="ECO:0000313" key="4">
    <source>
        <dbReference type="EMBL" id="MBD5778007.1"/>
    </source>
</evidence>
<reference evidence="4" key="1">
    <citation type="submission" date="2020-09" db="EMBL/GenBank/DDBJ databases">
        <title>Pelagicoccus enzymogenes sp. nov. with an EPS production, isolated from marine sediment.</title>
        <authorList>
            <person name="Feng X."/>
        </authorList>
    </citation>
    <scope>NUCLEOTIDE SEQUENCE</scope>
    <source>
        <strain evidence="4">NFK12</strain>
    </source>
</reference>
<comment type="caution">
    <text evidence="4">The sequence shown here is derived from an EMBL/GenBank/DDBJ whole genome shotgun (WGS) entry which is preliminary data.</text>
</comment>
<dbReference type="Proteomes" id="UP000622317">
    <property type="component" value="Unassembled WGS sequence"/>
</dbReference>
<evidence type="ECO:0000259" key="3">
    <source>
        <dbReference type="Pfam" id="PF18205"/>
    </source>
</evidence>
<name>A0A927F404_9BACT</name>
<proteinExistence type="predicted"/>
<dbReference type="NCBIfam" id="TIGR03778">
    <property type="entry name" value="VPDSG_CTERM"/>
    <property type="match status" value="1"/>
</dbReference>
<feature type="domain" description="VPDSG-CTERM protein sorting" evidence="3">
    <location>
        <begin position="191"/>
        <end position="214"/>
    </location>
</feature>
<evidence type="ECO:0000256" key="2">
    <source>
        <dbReference type="SAM" id="SignalP"/>
    </source>
</evidence>
<sequence>MKKTLITSLIALTATISANAISFGFTQITSNGPEDVSAQLSADVQDVNGTQVSFKFSNTGPIASTIGEIYFDHSGLLASLDSVLGNSAGVDFSDFSPNPSNLPGGNSVSPTFTSDFGAEAAPGNGNGIDPGEWVTFGLTLTNGVSFADLITGLNSGSVRLGMHVRAIGQQGASEGYINNPNDPGPGPGPDPVPDSGTTLALLGAALLGVIGFRRFKK</sequence>
<accession>A0A927F404</accession>
<keyword evidence="2" id="KW-0732">Signal</keyword>
<feature type="region of interest" description="Disordered" evidence="1">
    <location>
        <begin position="172"/>
        <end position="195"/>
    </location>
</feature>
<dbReference type="RefSeq" id="WP_191615136.1">
    <property type="nucleotide sequence ID" value="NZ_JACYFG010000002.1"/>
</dbReference>
<protein>
    <submittedName>
        <fullName evidence="4">VPDSG-CTERM sorting domain-containing protein</fullName>
    </submittedName>
</protein>
<feature type="compositionally biased region" description="Pro residues" evidence="1">
    <location>
        <begin position="182"/>
        <end position="192"/>
    </location>
</feature>
<gene>
    <name evidence="4" type="ORF">IEN85_00675</name>
</gene>
<evidence type="ECO:0000313" key="5">
    <source>
        <dbReference type="Proteomes" id="UP000622317"/>
    </source>
</evidence>
<dbReference type="AlphaFoldDB" id="A0A927F404"/>
<keyword evidence="5" id="KW-1185">Reference proteome</keyword>
<evidence type="ECO:0000256" key="1">
    <source>
        <dbReference type="SAM" id="MobiDB-lite"/>
    </source>
</evidence>
<dbReference type="Pfam" id="PF18205">
    <property type="entry name" value="VPDSG-CTERM"/>
    <property type="match status" value="1"/>
</dbReference>
<dbReference type="EMBL" id="JACYFG010000002">
    <property type="protein sequence ID" value="MBD5778007.1"/>
    <property type="molecule type" value="Genomic_DNA"/>
</dbReference>
<feature type="signal peptide" evidence="2">
    <location>
        <begin position="1"/>
        <end position="20"/>
    </location>
</feature>
<organism evidence="4 5">
    <name type="scientific">Pelagicoccus enzymogenes</name>
    <dbReference type="NCBI Taxonomy" id="2773457"/>
    <lineage>
        <taxon>Bacteria</taxon>
        <taxon>Pseudomonadati</taxon>
        <taxon>Verrucomicrobiota</taxon>
        <taxon>Opitutia</taxon>
        <taxon>Puniceicoccales</taxon>
        <taxon>Pelagicoccaceae</taxon>
        <taxon>Pelagicoccus</taxon>
    </lineage>
</organism>
<feature type="chain" id="PRO_5037181182" evidence="2">
    <location>
        <begin position="21"/>
        <end position="217"/>
    </location>
</feature>
<dbReference type="InterPro" id="IPR022288">
    <property type="entry name" value="VPDSG_CTERM"/>
</dbReference>